<evidence type="ECO:0000256" key="2">
    <source>
        <dbReference type="ARBA" id="ARBA00022448"/>
    </source>
</evidence>
<evidence type="ECO:0000256" key="5">
    <source>
        <dbReference type="ARBA" id="ARBA00022989"/>
    </source>
</evidence>
<evidence type="ECO:0000256" key="3">
    <source>
        <dbReference type="ARBA" id="ARBA00022475"/>
    </source>
</evidence>
<feature type="transmembrane region" description="Helical" evidence="7">
    <location>
        <begin position="12"/>
        <end position="31"/>
    </location>
</feature>
<dbReference type="GO" id="GO:0005886">
    <property type="term" value="C:plasma membrane"/>
    <property type="evidence" value="ECO:0007669"/>
    <property type="project" value="UniProtKB-SubCell"/>
</dbReference>
<organism evidence="8 9">
    <name type="scientific">Lactobacillus kitasatonis DSM 16761 = JCM 1039</name>
    <dbReference type="NCBI Taxonomy" id="1423767"/>
    <lineage>
        <taxon>Bacteria</taxon>
        <taxon>Bacillati</taxon>
        <taxon>Bacillota</taxon>
        <taxon>Bacilli</taxon>
        <taxon>Lactobacillales</taxon>
        <taxon>Lactobacillaceae</taxon>
        <taxon>Lactobacillus</taxon>
    </lineage>
</organism>
<evidence type="ECO:0000256" key="7">
    <source>
        <dbReference type="SAM" id="Phobius"/>
    </source>
</evidence>
<feature type="transmembrane region" description="Helical" evidence="7">
    <location>
        <begin position="87"/>
        <end position="112"/>
    </location>
</feature>
<proteinExistence type="predicted"/>
<keyword evidence="2" id="KW-0813">Transport</keyword>
<feature type="transmembrane region" description="Helical" evidence="7">
    <location>
        <begin position="471"/>
        <end position="490"/>
    </location>
</feature>
<keyword evidence="4 7" id="KW-0812">Transmembrane</keyword>
<evidence type="ECO:0000313" key="8">
    <source>
        <dbReference type="EMBL" id="KRM02268.1"/>
    </source>
</evidence>
<feature type="transmembrane region" description="Helical" evidence="7">
    <location>
        <begin position="132"/>
        <end position="154"/>
    </location>
</feature>
<reference evidence="8 9" key="1">
    <citation type="journal article" date="2015" name="Genome Announc.">
        <title>Expanding the biotechnology potential of lactobacilli through comparative genomics of 213 strains and associated genera.</title>
        <authorList>
            <person name="Sun Z."/>
            <person name="Harris H.M."/>
            <person name="McCann A."/>
            <person name="Guo C."/>
            <person name="Argimon S."/>
            <person name="Zhang W."/>
            <person name="Yang X."/>
            <person name="Jeffery I.B."/>
            <person name="Cooney J.C."/>
            <person name="Kagawa T.F."/>
            <person name="Liu W."/>
            <person name="Song Y."/>
            <person name="Salvetti E."/>
            <person name="Wrobel A."/>
            <person name="Rasinkangas P."/>
            <person name="Parkhill J."/>
            <person name="Rea M.C."/>
            <person name="O'Sullivan O."/>
            <person name="Ritari J."/>
            <person name="Douillard F.P."/>
            <person name="Paul Ross R."/>
            <person name="Yang R."/>
            <person name="Briner A.E."/>
            <person name="Felis G.E."/>
            <person name="de Vos W.M."/>
            <person name="Barrangou R."/>
            <person name="Klaenhammer T.R."/>
            <person name="Caufield P.W."/>
            <person name="Cui Y."/>
            <person name="Zhang H."/>
            <person name="O'Toole P.W."/>
        </authorList>
    </citation>
    <scope>NUCLEOTIDE SEQUENCE [LARGE SCALE GENOMIC DNA]</scope>
    <source>
        <strain evidence="8 9">DSM 16761</strain>
    </source>
</reference>
<sequence>MDDENTQTKKTITTMSLVLMIITTVYGFGNVSVSYRQMTYAGIIWFILAGICFFFPAGLMMSEYGSAFHDAKGGIYSWLAGSIGEKWAFIGTFVWLANWVLWLVSSASRLWISISALIFGKDITQSWDFFGLHGTELIGVLAILFMIVSTYLSSRGMTGIKIMSSIGGWFMIGMNLVFILSSLIVIIMNHGQLAQPINGLQSFIVSPNKDFQTPITIISFVVYAVFAYGGMETVGGVIDSMKHPEKDFPKGLIIGSLFTIISYVLMIFMTGFSVNYQKDIVETGANTGNITYVVYGTLGKAFGYALNLDPHTSLMIGKIFTRAIALSGLMGMMGAFFVLLYSPVKSFIMGSDPRLWPKAATKLNKHGIPANAMWAQTIFVCLLIAVVSFGGSAATSFYQILTDMGNVAATAPYIFLIGAFPFFLKKDYPRKFRVFTNYQWTVALVVFVEIIVCTGIIFTVLQPVLEGRYATAFWTGFGPIFFGLVAYIFYRVSKKKHGLKDLD</sequence>
<dbReference type="NCBIfam" id="NF011775">
    <property type="entry name" value="PRK15238.1"/>
    <property type="match status" value="1"/>
</dbReference>
<dbReference type="Pfam" id="PF13520">
    <property type="entry name" value="AA_permease_2"/>
    <property type="match status" value="1"/>
</dbReference>
<evidence type="ECO:0000256" key="4">
    <source>
        <dbReference type="ARBA" id="ARBA00022692"/>
    </source>
</evidence>
<keyword evidence="6 7" id="KW-0472">Membrane</keyword>
<dbReference type="Gene3D" id="1.20.1740.10">
    <property type="entry name" value="Amino acid/polyamine transporter I"/>
    <property type="match status" value="1"/>
</dbReference>
<protein>
    <submittedName>
        <fullName evidence="8">Amino acid permease-associated region</fullName>
    </submittedName>
</protein>
<dbReference type="InterPro" id="IPR050367">
    <property type="entry name" value="APC_superfamily"/>
</dbReference>
<keyword evidence="5 7" id="KW-1133">Transmembrane helix</keyword>
<comment type="subcellular location">
    <subcellularLocation>
        <location evidence="1">Cell membrane</location>
        <topology evidence="1">Multi-pass membrane protein</topology>
    </subcellularLocation>
</comment>
<accession>A0A0R1VKA4</accession>
<feature type="transmembrane region" description="Helical" evidence="7">
    <location>
        <begin position="404"/>
        <end position="424"/>
    </location>
</feature>
<comment type="caution">
    <text evidence="8">The sequence shown here is derived from an EMBL/GenBank/DDBJ whole genome shotgun (WGS) entry which is preliminary data.</text>
</comment>
<dbReference type="eggNOG" id="COG0531">
    <property type="taxonomic scope" value="Bacteria"/>
</dbReference>
<dbReference type="Proteomes" id="UP000051307">
    <property type="component" value="Unassembled WGS sequence"/>
</dbReference>
<evidence type="ECO:0000256" key="6">
    <source>
        <dbReference type="ARBA" id="ARBA00023136"/>
    </source>
</evidence>
<feature type="transmembrane region" description="Helical" evidence="7">
    <location>
        <begin position="252"/>
        <end position="274"/>
    </location>
</feature>
<feature type="transmembrane region" description="Helical" evidence="7">
    <location>
        <begin position="211"/>
        <end position="231"/>
    </location>
</feature>
<dbReference type="PANTHER" id="PTHR42770">
    <property type="entry name" value="AMINO ACID TRANSPORTER-RELATED"/>
    <property type="match status" value="1"/>
</dbReference>
<dbReference type="PANTHER" id="PTHR42770:SF15">
    <property type="entry name" value="GLUTAMATE_GAMMA-AMINOBUTYRATE ANTIPORTER-RELATED"/>
    <property type="match status" value="1"/>
</dbReference>
<dbReference type="EMBL" id="AZFU01000044">
    <property type="protein sequence ID" value="KRM02268.1"/>
    <property type="molecule type" value="Genomic_DNA"/>
</dbReference>
<feature type="transmembrane region" description="Helical" evidence="7">
    <location>
        <begin position="444"/>
        <end position="465"/>
    </location>
</feature>
<dbReference type="PIRSF" id="PIRSF006060">
    <property type="entry name" value="AA_transporter"/>
    <property type="match status" value="1"/>
</dbReference>
<dbReference type="GO" id="GO:0022857">
    <property type="term" value="F:transmembrane transporter activity"/>
    <property type="evidence" value="ECO:0007669"/>
    <property type="project" value="InterPro"/>
</dbReference>
<gene>
    <name evidence="8" type="ORF">FC59_GL001870</name>
</gene>
<name>A0A0R1VKA4_9LACO</name>
<evidence type="ECO:0000256" key="1">
    <source>
        <dbReference type="ARBA" id="ARBA00004651"/>
    </source>
</evidence>
<feature type="transmembrane region" description="Helical" evidence="7">
    <location>
        <begin position="166"/>
        <end position="191"/>
    </location>
</feature>
<feature type="transmembrane region" description="Helical" evidence="7">
    <location>
        <begin position="372"/>
        <end position="398"/>
    </location>
</feature>
<feature type="transmembrane region" description="Helical" evidence="7">
    <location>
        <begin position="319"/>
        <end position="341"/>
    </location>
</feature>
<feature type="transmembrane region" description="Helical" evidence="7">
    <location>
        <begin position="43"/>
        <end position="66"/>
    </location>
</feature>
<dbReference type="RefSeq" id="WP_025014349.1">
    <property type="nucleotide sequence ID" value="NZ_AZFU01000044.1"/>
</dbReference>
<keyword evidence="3" id="KW-1003">Cell membrane</keyword>
<dbReference type="InterPro" id="IPR002293">
    <property type="entry name" value="AA/rel_permease1"/>
</dbReference>
<evidence type="ECO:0000313" key="9">
    <source>
        <dbReference type="Proteomes" id="UP000051307"/>
    </source>
</evidence>
<dbReference type="AlphaFoldDB" id="A0A0R1VKA4"/>
<dbReference type="PATRIC" id="fig|1423767.3.peg.1938"/>
<dbReference type="OrthoDB" id="92719at2"/>